<evidence type="ECO:0000256" key="2">
    <source>
        <dbReference type="ARBA" id="ARBA00022801"/>
    </source>
</evidence>
<dbReference type="GO" id="GO:0005737">
    <property type="term" value="C:cytoplasm"/>
    <property type="evidence" value="ECO:0007669"/>
    <property type="project" value="TreeGrafter"/>
</dbReference>
<evidence type="ECO:0000259" key="4">
    <source>
        <dbReference type="Pfam" id="PF00884"/>
    </source>
</evidence>
<dbReference type="OrthoDB" id="246867at2"/>
<gene>
    <name evidence="5" type="primary">betC_1</name>
    <name evidence="5" type="ORF">CA13_01100</name>
</gene>
<dbReference type="EMBL" id="SJPJ01000001">
    <property type="protein sequence ID" value="TWT78713.1"/>
    <property type="molecule type" value="Genomic_DNA"/>
</dbReference>
<name>A0A5C5YVQ0_9BACT</name>
<keyword evidence="6" id="KW-1185">Reference proteome</keyword>
<dbReference type="InterPro" id="IPR000917">
    <property type="entry name" value="Sulfatase_N"/>
</dbReference>
<dbReference type="RefSeq" id="WP_146393769.1">
    <property type="nucleotide sequence ID" value="NZ_SJPJ01000001.1"/>
</dbReference>
<dbReference type="GO" id="GO:0047753">
    <property type="term" value="F:choline-sulfatase activity"/>
    <property type="evidence" value="ECO:0007669"/>
    <property type="project" value="UniProtKB-EC"/>
</dbReference>
<dbReference type="Pfam" id="PF00884">
    <property type="entry name" value="Sulfatase"/>
    <property type="match status" value="1"/>
</dbReference>
<evidence type="ECO:0000256" key="1">
    <source>
        <dbReference type="ARBA" id="ARBA00022723"/>
    </source>
</evidence>
<dbReference type="Gene3D" id="3.40.720.10">
    <property type="entry name" value="Alkaline Phosphatase, subunit A"/>
    <property type="match status" value="1"/>
</dbReference>
<accession>A0A5C5YVQ0</accession>
<dbReference type="GO" id="GO:0046872">
    <property type="term" value="F:metal ion binding"/>
    <property type="evidence" value="ECO:0007669"/>
    <property type="project" value="UniProtKB-KW"/>
</dbReference>
<reference evidence="5 6" key="1">
    <citation type="submission" date="2019-02" db="EMBL/GenBank/DDBJ databases">
        <title>Deep-cultivation of Planctomycetes and their phenomic and genomic characterization uncovers novel biology.</title>
        <authorList>
            <person name="Wiegand S."/>
            <person name="Jogler M."/>
            <person name="Boedeker C."/>
            <person name="Pinto D."/>
            <person name="Vollmers J."/>
            <person name="Rivas-Marin E."/>
            <person name="Kohn T."/>
            <person name="Peeters S.H."/>
            <person name="Heuer A."/>
            <person name="Rast P."/>
            <person name="Oberbeckmann S."/>
            <person name="Bunk B."/>
            <person name="Jeske O."/>
            <person name="Meyerdierks A."/>
            <person name="Storesund J.E."/>
            <person name="Kallscheuer N."/>
            <person name="Luecker S."/>
            <person name="Lage O.M."/>
            <person name="Pohl T."/>
            <person name="Merkel B.J."/>
            <person name="Hornburger P."/>
            <person name="Mueller R.-W."/>
            <person name="Bruemmer F."/>
            <person name="Labrenz M."/>
            <person name="Spormann A.M."/>
            <person name="Op Den Camp H."/>
            <person name="Overmann J."/>
            <person name="Amann R."/>
            <person name="Jetten M.S.M."/>
            <person name="Mascher T."/>
            <person name="Medema M.H."/>
            <person name="Devos D.P."/>
            <person name="Kaster A.-K."/>
            <person name="Ovreas L."/>
            <person name="Rohde M."/>
            <person name="Galperin M.Y."/>
            <person name="Jogler C."/>
        </authorList>
    </citation>
    <scope>NUCLEOTIDE SEQUENCE [LARGE SCALE GENOMIC DNA]</scope>
    <source>
        <strain evidence="5 6">CA13</strain>
    </source>
</reference>
<dbReference type="SUPFAM" id="SSF53649">
    <property type="entry name" value="Alkaline phosphatase-like"/>
    <property type="match status" value="1"/>
</dbReference>
<dbReference type="AlphaFoldDB" id="A0A5C5YVQ0"/>
<comment type="caution">
    <text evidence="5">The sequence shown here is derived from an EMBL/GenBank/DDBJ whole genome shotgun (WGS) entry which is preliminary data.</text>
</comment>
<dbReference type="PANTHER" id="PTHR45953">
    <property type="entry name" value="IDURONATE 2-SULFATASE"/>
    <property type="match status" value="1"/>
</dbReference>
<feature type="compositionally biased region" description="Basic and acidic residues" evidence="3">
    <location>
        <begin position="221"/>
        <end position="231"/>
    </location>
</feature>
<organism evidence="5 6">
    <name type="scientific">Novipirellula herctigrandis</name>
    <dbReference type="NCBI Taxonomy" id="2527986"/>
    <lineage>
        <taxon>Bacteria</taxon>
        <taxon>Pseudomonadati</taxon>
        <taxon>Planctomycetota</taxon>
        <taxon>Planctomycetia</taxon>
        <taxon>Pirellulales</taxon>
        <taxon>Pirellulaceae</taxon>
        <taxon>Novipirellula</taxon>
    </lineage>
</organism>
<protein>
    <submittedName>
        <fullName evidence="5">Choline-sulfatase</fullName>
        <ecNumber evidence="5">3.1.6.6</ecNumber>
    </submittedName>
</protein>
<evidence type="ECO:0000313" key="6">
    <source>
        <dbReference type="Proteomes" id="UP000315010"/>
    </source>
</evidence>
<evidence type="ECO:0000313" key="5">
    <source>
        <dbReference type="EMBL" id="TWT78713.1"/>
    </source>
</evidence>
<dbReference type="InterPro" id="IPR017850">
    <property type="entry name" value="Alkaline_phosphatase_core_sf"/>
</dbReference>
<evidence type="ECO:0000256" key="3">
    <source>
        <dbReference type="SAM" id="MobiDB-lite"/>
    </source>
</evidence>
<feature type="domain" description="Sulfatase N-terminal" evidence="4">
    <location>
        <begin position="26"/>
        <end position="347"/>
    </location>
</feature>
<feature type="region of interest" description="Disordered" evidence="3">
    <location>
        <begin position="214"/>
        <end position="245"/>
    </location>
</feature>
<proteinExistence type="predicted"/>
<keyword evidence="1" id="KW-0479">Metal-binding</keyword>
<dbReference type="PANTHER" id="PTHR45953:SF1">
    <property type="entry name" value="IDURONATE 2-SULFATASE"/>
    <property type="match status" value="1"/>
</dbReference>
<dbReference type="EC" id="3.1.6.6" evidence="5"/>
<sequence length="454" mass="51017">MTTIRHLVPLFLVTWLLNCGIAAEQPNLLVIFTDDQADRAIGYNNPEVETPHLDALGRQGVIFDNAYVASPICAASRASMFSGVFPQQHRVIALDHKQFHAYRVGGDRSEQTLAHQLNRAGYYTGFYGKSHIGKPTNYGFAEGDDQGGYDDTGAFEKANEFLEAHANGEQPFFLWLAPRQPHVPLLPEQRWLDLYPEGKLALPENYRIQPQQISLNNQGKPGEHFQRDSGYRHNHRQLSAGPPRDKETTREFIRAYYAVISHLDHQVGQLVGKLRSLDALNNTVIVFLSDNGYHLGSHGLGSKITMHEESVRVPMFMTGPGVPNRFRSQALVSSLDVYPTLLALAGVEDAPRHLMGKSLIPILNDPTTSVRQTVFSECVGVGAATGEGHRMARDKRWKLILTGTNEQYLFDQSNDPTEVVNRIDDPDMKPIADRLRKELFAWMEQIGDREVLRR</sequence>
<keyword evidence="2 5" id="KW-0378">Hydrolase</keyword>
<dbReference type="Proteomes" id="UP000315010">
    <property type="component" value="Unassembled WGS sequence"/>
</dbReference>